<dbReference type="FunFam" id="3.90.180.10:FF:000016">
    <property type="entry name" value="Quinone oxidoreductase"/>
    <property type="match status" value="1"/>
</dbReference>
<evidence type="ECO:0000313" key="9">
    <source>
        <dbReference type="Proteomes" id="UP000030746"/>
    </source>
</evidence>
<dbReference type="HOGENOM" id="CLU_026673_3_1_1"/>
<keyword evidence="3" id="KW-0963">Cytoplasm</keyword>
<dbReference type="PANTHER" id="PTHR44154">
    <property type="entry name" value="QUINONE OXIDOREDUCTASE"/>
    <property type="match status" value="1"/>
</dbReference>
<dbReference type="SUPFAM" id="SSF51735">
    <property type="entry name" value="NAD(P)-binding Rossmann-fold domains"/>
    <property type="match status" value="1"/>
</dbReference>
<dbReference type="SUPFAM" id="SSF50129">
    <property type="entry name" value="GroES-like"/>
    <property type="match status" value="1"/>
</dbReference>
<dbReference type="SMART" id="SM00829">
    <property type="entry name" value="PKS_ER"/>
    <property type="match status" value="1"/>
</dbReference>
<evidence type="ECO:0000313" key="8">
    <source>
        <dbReference type="EMBL" id="ESO92758.1"/>
    </source>
</evidence>
<dbReference type="Gene3D" id="3.90.180.10">
    <property type="entry name" value="Medium-chain alcohol dehydrogenases, catalytic domain"/>
    <property type="match status" value="1"/>
</dbReference>
<dbReference type="CDD" id="cd08253">
    <property type="entry name" value="zeta_crystallin"/>
    <property type="match status" value="1"/>
</dbReference>
<reference evidence="8 9" key="1">
    <citation type="journal article" date="2013" name="Nature">
        <title>Insights into bilaterian evolution from three spiralian genomes.</title>
        <authorList>
            <person name="Simakov O."/>
            <person name="Marletaz F."/>
            <person name="Cho S.J."/>
            <person name="Edsinger-Gonzales E."/>
            <person name="Havlak P."/>
            <person name="Hellsten U."/>
            <person name="Kuo D.H."/>
            <person name="Larsson T."/>
            <person name="Lv J."/>
            <person name="Arendt D."/>
            <person name="Savage R."/>
            <person name="Osoegawa K."/>
            <person name="de Jong P."/>
            <person name="Grimwood J."/>
            <person name="Chapman J.A."/>
            <person name="Shapiro H."/>
            <person name="Aerts A."/>
            <person name="Otillar R.P."/>
            <person name="Terry A.Y."/>
            <person name="Boore J.L."/>
            <person name="Grigoriev I.V."/>
            <person name="Lindberg D.R."/>
            <person name="Seaver E.C."/>
            <person name="Weisblat D.A."/>
            <person name="Putnam N.H."/>
            <person name="Rokhsar D.S."/>
        </authorList>
    </citation>
    <scope>NUCLEOTIDE SEQUENCE [LARGE SCALE GENOMIC DNA]</scope>
</reference>
<evidence type="ECO:0000256" key="4">
    <source>
        <dbReference type="ARBA" id="ARBA00022857"/>
    </source>
</evidence>
<dbReference type="GO" id="GO:0003960">
    <property type="term" value="F:quinone reductase (NADPH) activity"/>
    <property type="evidence" value="ECO:0007669"/>
    <property type="project" value="TreeGrafter"/>
</dbReference>
<organism evidence="8 9">
    <name type="scientific">Lottia gigantea</name>
    <name type="common">Giant owl limpet</name>
    <dbReference type="NCBI Taxonomy" id="225164"/>
    <lineage>
        <taxon>Eukaryota</taxon>
        <taxon>Metazoa</taxon>
        <taxon>Spiralia</taxon>
        <taxon>Lophotrochozoa</taxon>
        <taxon>Mollusca</taxon>
        <taxon>Gastropoda</taxon>
        <taxon>Patellogastropoda</taxon>
        <taxon>Lottioidea</taxon>
        <taxon>Lottiidae</taxon>
        <taxon>Lottia</taxon>
    </lineage>
</organism>
<dbReference type="OrthoDB" id="3941538at2759"/>
<protein>
    <recommendedName>
        <fullName evidence="7">Enoyl reductase (ER) domain-containing protein</fullName>
    </recommendedName>
</protein>
<dbReference type="InterPro" id="IPR011032">
    <property type="entry name" value="GroES-like_sf"/>
</dbReference>
<comment type="subcellular location">
    <subcellularLocation>
        <location evidence="1">Cytoplasm</location>
    </subcellularLocation>
</comment>
<dbReference type="InterPro" id="IPR013149">
    <property type="entry name" value="ADH-like_C"/>
</dbReference>
<dbReference type="EMBL" id="KB202014">
    <property type="protein sequence ID" value="ESO92758.1"/>
    <property type="molecule type" value="Genomic_DNA"/>
</dbReference>
<dbReference type="GeneID" id="20249082"/>
<dbReference type="CTD" id="20249082"/>
<evidence type="ECO:0000256" key="6">
    <source>
        <dbReference type="ARBA" id="ARBA00022990"/>
    </source>
</evidence>
<evidence type="ECO:0000259" key="7">
    <source>
        <dbReference type="SMART" id="SM00829"/>
    </source>
</evidence>
<gene>
    <name evidence="8" type="ORF">LOTGIDRAFT_232898</name>
</gene>
<dbReference type="GO" id="GO:0005829">
    <property type="term" value="C:cytosol"/>
    <property type="evidence" value="ECO:0007669"/>
    <property type="project" value="TreeGrafter"/>
</dbReference>
<keyword evidence="5" id="KW-0694">RNA-binding</keyword>
<keyword evidence="6" id="KW-0007">Acetylation</keyword>
<dbReference type="InterPro" id="IPR051603">
    <property type="entry name" value="Zinc-ADH_QOR/CCCR"/>
</dbReference>
<dbReference type="InterPro" id="IPR013154">
    <property type="entry name" value="ADH-like_N"/>
</dbReference>
<dbReference type="Pfam" id="PF08240">
    <property type="entry name" value="ADH_N"/>
    <property type="match status" value="1"/>
</dbReference>
<name>V3ZN01_LOTGI</name>
<dbReference type="AlphaFoldDB" id="V3ZN01"/>
<dbReference type="OMA" id="CDHTIDY"/>
<dbReference type="FunFam" id="3.40.50.720:FF:000244">
    <property type="entry name" value="quinone oxidoreductase"/>
    <property type="match status" value="1"/>
</dbReference>
<evidence type="ECO:0000256" key="3">
    <source>
        <dbReference type="ARBA" id="ARBA00022490"/>
    </source>
</evidence>
<dbReference type="Pfam" id="PF00107">
    <property type="entry name" value="ADH_zinc_N"/>
    <property type="match status" value="1"/>
</dbReference>
<accession>V3ZN01</accession>
<proteinExistence type="inferred from homology"/>
<keyword evidence="9" id="KW-1185">Reference proteome</keyword>
<dbReference type="KEGG" id="lgi:LOTGIDRAFT_232898"/>
<comment type="similarity">
    <text evidence="2">Belongs to the zinc-containing alcohol dehydrogenase family. Quinone oxidoreductase subfamily.</text>
</comment>
<keyword evidence="4" id="KW-0521">NADP</keyword>
<dbReference type="Gene3D" id="3.40.50.720">
    <property type="entry name" value="NAD(P)-binding Rossmann-like Domain"/>
    <property type="match status" value="1"/>
</dbReference>
<dbReference type="GO" id="GO:0070402">
    <property type="term" value="F:NADPH binding"/>
    <property type="evidence" value="ECO:0007669"/>
    <property type="project" value="TreeGrafter"/>
</dbReference>
<dbReference type="RefSeq" id="XP_009056447.1">
    <property type="nucleotide sequence ID" value="XM_009058199.1"/>
</dbReference>
<evidence type="ECO:0000256" key="5">
    <source>
        <dbReference type="ARBA" id="ARBA00022884"/>
    </source>
</evidence>
<evidence type="ECO:0000256" key="2">
    <source>
        <dbReference type="ARBA" id="ARBA00010371"/>
    </source>
</evidence>
<evidence type="ECO:0000256" key="1">
    <source>
        <dbReference type="ARBA" id="ARBA00004496"/>
    </source>
</evidence>
<dbReference type="STRING" id="225164.V3ZN01"/>
<dbReference type="GO" id="GO:0003730">
    <property type="term" value="F:mRNA 3'-UTR binding"/>
    <property type="evidence" value="ECO:0007669"/>
    <property type="project" value="TreeGrafter"/>
</dbReference>
<sequence>MSLARNTTQIMRNIRITSFGGPEVLKVASDTPIPTVSDSEVLIKVKAAGVNPVDTYIRQGTYGALPTLPYTPGQDVAGIVEKVGKDVNDFKVGDRVFTVRTVSGAYAEYATAISQYIGRLGDKLSFEEGAGIGVPYYTAYRALIIRAGGKAGENVLIHGASGAVGLASVQLAKSLGLTVIGTAGSQEGSKLVKDNGADYVFNHKDSDYTDQIMKTVPGGVDIILEMLSNVNLGKDLEIINQQGRIIVIGCRGTVEINPRLTMKKECIVTGMALMGAKESEWKQMRHAMEAGINYGWVKPHIGQTFSLEEANKAHDVVINNSGAQGKIILKI</sequence>
<dbReference type="InterPro" id="IPR020843">
    <property type="entry name" value="ER"/>
</dbReference>
<dbReference type="PANTHER" id="PTHR44154:SF1">
    <property type="entry name" value="QUINONE OXIDOREDUCTASE"/>
    <property type="match status" value="1"/>
</dbReference>
<feature type="domain" description="Enoyl reductase (ER)" evidence="7">
    <location>
        <begin position="20"/>
        <end position="329"/>
    </location>
</feature>
<dbReference type="Proteomes" id="UP000030746">
    <property type="component" value="Unassembled WGS sequence"/>
</dbReference>
<dbReference type="InterPro" id="IPR036291">
    <property type="entry name" value="NAD(P)-bd_dom_sf"/>
</dbReference>